<reference evidence="5" key="1">
    <citation type="submission" date="2017-02" db="UniProtKB">
        <authorList>
            <consortium name="WormBaseParasite"/>
        </authorList>
    </citation>
    <scope>IDENTIFICATION</scope>
</reference>
<dbReference type="GO" id="GO:0006874">
    <property type="term" value="P:intracellular calcium ion homeostasis"/>
    <property type="evidence" value="ECO:0007669"/>
    <property type="project" value="InterPro"/>
</dbReference>
<dbReference type="PANTHER" id="PTHR46399">
    <property type="entry name" value="B30.2/SPRY DOMAIN-CONTAINING PROTEIN"/>
    <property type="match status" value="1"/>
</dbReference>
<dbReference type="OrthoDB" id="5872942at2759"/>
<dbReference type="GO" id="GO:0030018">
    <property type="term" value="C:Z disc"/>
    <property type="evidence" value="ECO:0007669"/>
    <property type="project" value="TreeGrafter"/>
</dbReference>
<dbReference type="AlphaFoldDB" id="A0A0R3Q2J8"/>
<sequence length="337" mass="38023">MILLRYKNRYRISRQLSQTFKSGYNYGLTAASALRPENVKQTFKDVSAKVRQMTWMQLFCAIGLLLFHCLKKLGYIVYLILMTLFRFVYYLTTPEKDEDEAKNRPKETHFQHYGLPILPEFHHTHIGVEAFGLAAEQLPTEHHLCQDIPTISTEEVKSEQPTPQRPPSNDSPSPPSVHKAPSIYESVGAPPPMNASPSEVDANVGSYEPKIAEQNISRSKGSILNMLARNFKTIEKTTLYLAFFINVILLFHRVDIKHTEPEPAEDARENDEEKTAESIYISGMMLPYIEYELTGWVLAQVLYWISGGVGVLNINNSAAPTIASPPPPPPETTTTTK</sequence>
<accession>A0A0R3Q2J8</accession>
<dbReference type="STRING" id="334426.A0A0R3Q2J8"/>
<keyword evidence="4" id="KW-1185">Reference proteome</keyword>
<dbReference type="WBParaSite" id="ACOC_0001329601-mRNA-1">
    <property type="protein sequence ID" value="ACOC_0001329601-mRNA-1"/>
    <property type="gene ID" value="ACOC_0001329601"/>
</dbReference>
<dbReference type="PANTHER" id="PTHR46399:SF8">
    <property type="entry name" value="B30.2_SPRY DOMAIN-CONTAINING PROTEIN"/>
    <property type="match status" value="1"/>
</dbReference>
<evidence type="ECO:0000313" key="5">
    <source>
        <dbReference type="WBParaSite" id="ACOC_0001329601-mRNA-1"/>
    </source>
</evidence>
<evidence type="ECO:0000256" key="1">
    <source>
        <dbReference type="SAM" id="MobiDB-lite"/>
    </source>
</evidence>
<feature type="region of interest" description="Disordered" evidence="1">
    <location>
        <begin position="154"/>
        <end position="201"/>
    </location>
</feature>
<dbReference type="InterPro" id="IPR015925">
    <property type="entry name" value="Ryanodine_IP3_receptor"/>
</dbReference>
<feature type="domain" description="Ryanodine Receptor TM 4-6" evidence="2">
    <location>
        <begin position="215"/>
        <end position="273"/>
    </location>
</feature>
<dbReference type="GO" id="GO:0042383">
    <property type="term" value="C:sarcolemma"/>
    <property type="evidence" value="ECO:0007669"/>
    <property type="project" value="TreeGrafter"/>
</dbReference>
<dbReference type="GO" id="GO:0006941">
    <property type="term" value="P:striated muscle contraction"/>
    <property type="evidence" value="ECO:0007669"/>
    <property type="project" value="TreeGrafter"/>
</dbReference>
<dbReference type="Pfam" id="PF06459">
    <property type="entry name" value="RR_TM4-6"/>
    <property type="match status" value="1"/>
</dbReference>
<dbReference type="GO" id="GO:0005219">
    <property type="term" value="F:ryanodine-sensitive calcium-release channel activity"/>
    <property type="evidence" value="ECO:0007669"/>
    <property type="project" value="InterPro"/>
</dbReference>
<organism evidence="5">
    <name type="scientific">Angiostrongylus costaricensis</name>
    <name type="common">Nematode worm</name>
    <dbReference type="NCBI Taxonomy" id="334426"/>
    <lineage>
        <taxon>Eukaryota</taxon>
        <taxon>Metazoa</taxon>
        <taxon>Ecdysozoa</taxon>
        <taxon>Nematoda</taxon>
        <taxon>Chromadorea</taxon>
        <taxon>Rhabditida</taxon>
        <taxon>Rhabditina</taxon>
        <taxon>Rhabditomorpha</taxon>
        <taxon>Strongyloidea</taxon>
        <taxon>Metastrongylidae</taxon>
        <taxon>Angiostrongylus</taxon>
    </lineage>
</organism>
<protein>
    <submittedName>
        <fullName evidence="5">RR_TM4-6 domain-containing protein</fullName>
    </submittedName>
</protein>
<proteinExistence type="predicted"/>
<gene>
    <name evidence="3" type="ORF">ACOC_LOCUS13297</name>
</gene>
<evidence type="ECO:0000313" key="4">
    <source>
        <dbReference type="Proteomes" id="UP000267027"/>
    </source>
</evidence>
<evidence type="ECO:0000313" key="3">
    <source>
        <dbReference type="EMBL" id="VDM64882.1"/>
    </source>
</evidence>
<dbReference type="Proteomes" id="UP000267027">
    <property type="component" value="Unassembled WGS sequence"/>
</dbReference>
<reference evidence="3 4" key="2">
    <citation type="submission" date="2018-11" db="EMBL/GenBank/DDBJ databases">
        <authorList>
            <consortium name="Pathogen Informatics"/>
        </authorList>
    </citation>
    <scope>NUCLEOTIDE SEQUENCE [LARGE SCALE GENOMIC DNA]</scope>
    <source>
        <strain evidence="3 4">Costa Rica</strain>
    </source>
</reference>
<evidence type="ECO:0000259" key="2">
    <source>
        <dbReference type="Pfam" id="PF06459"/>
    </source>
</evidence>
<dbReference type="InterPro" id="IPR009460">
    <property type="entry name" value="Ryanrecept_TM4-6"/>
</dbReference>
<dbReference type="GO" id="GO:0014808">
    <property type="term" value="P:release of sequestered calcium ion into cytosol by sarcoplasmic reticulum"/>
    <property type="evidence" value="ECO:0007669"/>
    <property type="project" value="TreeGrafter"/>
</dbReference>
<name>A0A0R3Q2J8_ANGCS</name>
<dbReference type="GO" id="GO:0033017">
    <property type="term" value="C:sarcoplasmic reticulum membrane"/>
    <property type="evidence" value="ECO:0007669"/>
    <property type="project" value="TreeGrafter"/>
</dbReference>
<dbReference type="GO" id="GO:0034704">
    <property type="term" value="C:calcium channel complex"/>
    <property type="evidence" value="ECO:0007669"/>
    <property type="project" value="TreeGrafter"/>
</dbReference>
<dbReference type="GO" id="GO:0005790">
    <property type="term" value="C:smooth endoplasmic reticulum"/>
    <property type="evidence" value="ECO:0007669"/>
    <property type="project" value="TreeGrafter"/>
</dbReference>
<dbReference type="EMBL" id="UYYA01005776">
    <property type="protein sequence ID" value="VDM64882.1"/>
    <property type="molecule type" value="Genomic_DNA"/>
</dbReference>